<evidence type="ECO:0000313" key="7">
    <source>
        <dbReference type="EMBL" id="OYX01844.1"/>
    </source>
</evidence>
<dbReference type="EMBL" id="NCDQ01000219">
    <property type="protein sequence ID" value="OYX01844.1"/>
    <property type="molecule type" value="Genomic_DNA"/>
</dbReference>
<dbReference type="InterPro" id="IPR039425">
    <property type="entry name" value="RNA_pol_sigma-70-like"/>
</dbReference>
<evidence type="ECO:0000256" key="1">
    <source>
        <dbReference type="ARBA" id="ARBA00010641"/>
    </source>
</evidence>
<organism evidence="7 8">
    <name type="scientific">Caulobacter vibrioides</name>
    <name type="common">Caulobacter crescentus</name>
    <dbReference type="NCBI Taxonomy" id="155892"/>
    <lineage>
        <taxon>Bacteria</taxon>
        <taxon>Pseudomonadati</taxon>
        <taxon>Pseudomonadota</taxon>
        <taxon>Alphaproteobacteria</taxon>
        <taxon>Caulobacterales</taxon>
        <taxon>Caulobacteraceae</taxon>
        <taxon>Caulobacter</taxon>
    </lineage>
</organism>
<dbReference type="InterPro" id="IPR013249">
    <property type="entry name" value="RNA_pol_sigma70_r4_t2"/>
</dbReference>
<evidence type="ECO:0008006" key="9">
    <source>
        <dbReference type="Google" id="ProtNLM"/>
    </source>
</evidence>
<dbReference type="GO" id="GO:0006352">
    <property type="term" value="P:DNA-templated transcription initiation"/>
    <property type="evidence" value="ECO:0007669"/>
    <property type="project" value="InterPro"/>
</dbReference>
<dbReference type="PANTHER" id="PTHR43133:SF63">
    <property type="entry name" value="RNA POLYMERASE SIGMA FACTOR FECI-RELATED"/>
    <property type="match status" value="1"/>
</dbReference>
<dbReference type="SUPFAM" id="SSF88659">
    <property type="entry name" value="Sigma3 and sigma4 domains of RNA polymerase sigma factors"/>
    <property type="match status" value="1"/>
</dbReference>
<evidence type="ECO:0000256" key="3">
    <source>
        <dbReference type="ARBA" id="ARBA00023082"/>
    </source>
</evidence>
<dbReference type="InterPro" id="IPR036388">
    <property type="entry name" value="WH-like_DNA-bd_sf"/>
</dbReference>
<dbReference type="Gene3D" id="1.10.10.10">
    <property type="entry name" value="Winged helix-like DNA-binding domain superfamily/Winged helix DNA-binding domain"/>
    <property type="match status" value="1"/>
</dbReference>
<dbReference type="Gene3D" id="1.10.1740.10">
    <property type="match status" value="1"/>
</dbReference>
<evidence type="ECO:0000256" key="4">
    <source>
        <dbReference type="ARBA" id="ARBA00023163"/>
    </source>
</evidence>
<sequence>MDGFFPPVPPRSDLALAVESLCRRYDTWFRDVLRRRYGDQADDLAHEAYLRTAAHEAQGKVQHPKAFLLNVANNLATDQRRREKRENDYATYRGAFPTQSTAATQEMALTLKQIMLALPPELRDCLIMSRLDGLTHGEIALQLGLTKRTVKDRVRRAAILVAASMQD</sequence>
<dbReference type="InterPro" id="IPR014284">
    <property type="entry name" value="RNA_pol_sigma-70_dom"/>
</dbReference>
<comment type="caution">
    <text evidence="7">The sequence shown here is derived from an EMBL/GenBank/DDBJ whole genome shotgun (WGS) entry which is preliminary data.</text>
</comment>
<dbReference type="InterPro" id="IPR013325">
    <property type="entry name" value="RNA_pol_sigma_r2"/>
</dbReference>
<dbReference type="SUPFAM" id="SSF88946">
    <property type="entry name" value="Sigma2 domain of RNA polymerase sigma factors"/>
    <property type="match status" value="1"/>
</dbReference>
<gene>
    <name evidence="7" type="ORF">B7Z12_13265</name>
</gene>
<accession>A0A258D2H9</accession>
<keyword evidence="2" id="KW-0805">Transcription regulation</keyword>
<keyword evidence="3" id="KW-0731">Sigma factor</keyword>
<dbReference type="InterPro" id="IPR007627">
    <property type="entry name" value="RNA_pol_sigma70_r2"/>
</dbReference>
<dbReference type="Pfam" id="PF08281">
    <property type="entry name" value="Sigma70_r4_2"/>
    <property type="match status" value="1"/>
</dbReference>
<proteinExistence type="inferred from homology"/>
<dbReference type="Pfam" id="PF04542">
    <property type="entry name" value="Sigma70_r2"/>
    <property type="match status" value="1"/>
</dbReference>
<feature type="domain" description="RNA polymerase sigma-70 region 2" evidence="5">
    <location>
        <begin position="23"/>
        <end position="85"/>
    </location>
</feature>
<evidence type="ECO:0000259" key="6">
    <source>
        <dbReference type="Pfam" id="PF08281"/>
    </source>
</evidence>
<name>A0A258D2H9_CAUVI</name>
<protein>
    <recommendedName>
        <fullName evidence="9">RNA polymerase subunit sigma-70</fullName>
    </recommendedName>
</protein>
<feature type="domain" description="RNA polymerase sigma factor 70 region 4 type 2" evidence="6">
    <location>
        <begin position="111"/>
        <end position="157"/>
    </location>
</feature>
<evidence type="ECO:0000256" key="2">
    <source>
        <dbReference type="ARBA" id="ARBA00023015"/>
    </source>
</evidence>
<keyword evidence="4" id="KW-0804">Transcription</keyword>
<dbReference type="GO" id="GO:0016987">
    <property type="term" value="F:sigma factor activity"/>
    <property type="evidence" value="ECO:0007669"/>
    <property type="project" value="UniProtKB-KW"/>
</dbReference>
<dbReference type="InterPro" id="IPR013324">
    <property type="entry name" value="RNA_pol_sigma_r3/r4-like"/>
</dbReference>
<reference evidence="7 8" key="1">
    <citation type="submission" date="2017-03" db="EMBL/GenBank/DDBJ databases">
        <title>Lifting the veil on microbial sulfur biogeochemistry in mining wastewaters.</title>
        <authorList>
            <person name="Kantor R.S."/>
            <person name="Colenbrander Nelson T."/>
            <person name="Marshall S."/>
            <person name="Bennett D."/>
            <person name="Apte S."/>
            <person name="Camacho D."/>
            <person name="Thomas B.C."/>
            <person name="Warren L.A."/>
            <person name="Banfield J.F."/>
        </authorList>
    </citation>
    <scope>NUCLEOTIDE SEQUENCE [LARGE SCALE GENOMIC DNA]</scope>
    <source>
        <strain evidence="7">32-67-7</strain>
    </source>
</reference>
<dbReference type="Proteomes" id="UP000215616">
    <property type="component" value="Unassembled WGS sequence"/>
</dbReference>
<dbReference type="AlphaFoldDB" id="A0A258D2H9"/>
<comment type="similarity">
    <text evidence="1">Belongs to the sigma-70 factor family. ECF subfamily.</text>
</comment>
<evidence type="ECO:0000259" key="5">
    <source>
        <dbReference type="Pfam" id="PF04542"/>
    </source>
</evidence>
<dbReference type="NCBIfam" id="TIGR02937">
    <property type="entry name" value="sigma70-ECF"/>
    <property type="match status" value="1"/>
</dbReference>
<dbReference type="CDD" id="cd06171">
    <property type="entry name" value="Sigma70_r4"/>
    <property type="match status" value="1"/>
</dbReference>
<evidence type="ECO:0000313" key="8">
    <source>
        <dbReference type="Proteomes" id="UP000215616"/>
    </source>
</evidence>
<dbReference type="GO" id="GO:0003677">
    <property type="term" value="F:DNA binding"/>
    <property type="evidence" value="ECO:0007669"/>
    <property type="project" value="InterPro"/>
</dbReference>
<dbReference type="PANTHER" id="PTHR43133">
    <property type="entry name" value="RNA POLYMERASE ECF-TYPE SIGMA FACTO"/>
    <property type="match status" value="1"/>
</dbReference>